<organism evidence="1 2">
    <name type="scientific">Pseudolactococcus chungangensis</name>
    <dbReference type="NCBI Taxonomy" id="451457"/>
    <lineage>
        <taxon>Bacteria</taxon>
        <taxon>Bacillati</taxon>
        <taxon>Bacillota</taxon>
        <taxon>Bacilli</taxon>
        <taxon>Lactobacillales</taxon>
        <taxon>Streptococcaceae</taxon>
        <taxon>Pseudolactococcus</taxon>
    </lineage>
</organism>
<dbReference type="Proteomes" id="UP000559962">
    <property type="component" value="Unassembled WGS sequence"/>
</dbReference>
<gene>
    <name evidence="1" type="ORF">GX453_03120</name>
</gene>
<dbReference type="AlphaFoldDB" id="A0A847J341"/>
<dbReference type="EMBL" id="JAAYVO010000041">
    <property type="protein sequence ID" value="NLH35010.1"/>
    <property type="molecule type" value="Genomic_DNA"/>
</dbReference>
<evidence type="ECO:0008006" key="3">
    <source>
        <dbReference type="Google" id="ProtNLM"/>
    </source>
</evidence>
<sequence length="310" mass="36711">MKIIEEKLAQVSILIDDLRRGKNVTIKTIEKQGITSSSYYRFVNGDSGGIKLTNYYKLLVLLAITPQEVEMLAEIGRPQYYDLLRTFQESFPEMDDITFEQFIKQAEKNVREYDTLGDKYVFWYIMILYYDRQGMNKELYETVSEVSDFLQDLEYWNQLELILAITLTSYISYRQTYLLFAKIEKVIEASVSAGVDYTTLVDQLYLSVLFSAFSSNRIEYFEEIYIKFMARNVGKENVRFMCWQRLCRASKDYLHGDREDALTVFEKYRVFITGFLPEDKQSTIIDFINLWELNLKKFEQTITPKGIFKF</sequence>
<reference evidence="1 2" key="1">
    <citation type="journal article" date="2020" name="Biotechnol. Biofuels">
        <title>New insights from the biogas microbiome by comprehensive genome-resolved metagenomics of nearly 1600 species originating from multiple anaerobic digesters.</title>
        <authorList>
            <person name="Campanaro S."/>
            <person name="Treu L."/>
            <person name="Rodriguez-R L.M."/>
            <person name="Kovalovszki A."/>
            <person name="Ziels R.M."/>
            <person name="Maus I."/>
            <person name="Zhu X."/>
            <person name="Kougias P.G."/>
            <person name="Basile A."/>
            <person name="Luo G."/>
            <person name="Schluter A."/>
            <person name="Konstantinidis K.T."/>
            <person name="Angelidaki I."/>
        </authorList>
    </citation>
    <scope>NUCLEOTIDE SEQUENCE [LARGE SCALE GENOMIC DNA]</scope>
    <source>
        <strain evidence="1">AS27yjCOA_61</strain>
    </source>
</reference>
<comment type="caution">
    <text evidence="1">The sequence shown here is derived from an EMBL/GenBank/DDBJ whole genome shotgun (WGS) entry which is preliminary data.</text>
</comment>
<evidence type="ECO:0000313" key="1">
    <source>
        <dbReference type="EMBL" id="NLH35010.1"/>
    </source>
</evidence>
<proteinExistence type="predicted"/>
<evidence type="ECO:0000313" key="2">
    <source>
        <dbReference type="Proteomes" id="UP000559962"/>
    </source>
</evidence>
<accession>A0A847J341</accession>
<protein>
    <recommendedName>
        <fullName evidence="3">Transcriptional regulator</fullName>
    </recommendedName>
</protein>
<name>A0A847J341_9LACT</name>
<dbReference type="RefSeq" id="WP_273099210.1">
    <property type="nucleotide sequence ID" value="NZ_CAUQCH010000011.1"/>
</dbReference>